<reference evidence="2" key="3">
    <citation type="submission" date="2020-06" db="EMBL/GenBank/DDBJ databases">
        <title>Helianthus annuus Genome sequencing and assembly Release 2.</title>
        <authorList>
            <person name="Gouzy J."/>
            <person name="Langlade N."/>
            <person name="Munos S."/>
        </authorList>
    </citation>
    <scope>NUCLEOTIDE SEQUENCE</scope>
    <source>
        <tissue evidence="2">Leaves</tissue>
    </source>
</reference>
<dbReference type="EMBL" id="CM007892">
    <property type="protein sequence ID" value="OTG30094.1"/>
    <property type="molecule type" value="Genomic_DNA"/>
</dbReference>
<dbReference type="InterPro" id="IPR036047">
    <property type="entry name" value="F-box-like_dom_sf"/>
</dbReference>
<dbReference type="AlphaFoldDB" id="A0A251V3X3"/>
<evidence type="ECO:0000313" key="3">
    <source>
        <dbReference type="EMBL" id="OTG30094.1"/>
    </source>
</evidence>
<keyword evidence="4" id="KW-1185">Reference proteome</keyword>
<reference evidence="2 4" key="1">
    <citation type="journal article" date="2017" name="Nature">
        <title>The sunflower genome provides insights into oil metabolism, flowering and Asterid evolution.</title>
        <authorList>
            <person name="Badouin H."/>
            <person name="Gouzy J."/>
            <person name="Grassa C.J."/>
            <person name="Murat F."/>
            <person name="Staton S.E."/>
            <person name="Cottret L."/>
            <person name="Lelandais-Briere C."/>
            <person name="Owens G.L."/>
            <person name="Carrere S."/>
            <person name="Mayjonade B."/>
            <person name="Legrand L."/>
            <person name="Gill N."/>
            <person name="Kane N.C."/>
            <person name="Bowers J.E."/>
            <person name="Hubner S."/>
            <person name="Bellec A."/>
            <person name="Berard A."/>
            <person name="Berges H."/>
            <person name="Blanchet N."/>
            <person name="Boniface M.C."/>
            <person name="Brunel D."/>
            <person name="Catrice O."/>
            <person name="Chaidir N."/>
            <person name="Claudel C."/>
            <person name="Donnadieu C."/>
            <person name="Faraut T."/>
            <person name="Fievet G."/>
            <person name="Helmstetter N."/>
            <person name="King M."/>
            <person name="Knapp S.J."/>
            <person name="Lai Z."/>
            <person name="Le Paslier M.C."/>
            <person name="Lippi Y."/>
            <person name="Lorenzon L."/>
            <person name="Mandel J.R."/>
            <person name="Marage G."/>
            <person name="Marchand G."/>
            <person name="Marquand E."/>
            <person name="Bret-Mestries E."/>
            <person name="Morien E."/>
            <person name="Nambeesan S."/>
            <person name="Nguyen T."/>
            <person name="Pegot-Espagnet P."/>
            <person name="Pouilly N."/>
            <person name="Raftis F."/>
            <person name="Sallet E."/>
            <person name="Schiex T."/>
            <person name="Thomas J."/>
            <person name="Vandecasteele C."/>
            <person name="Vares D."/>
            <person name="Vear F."/>
            <person name="Vautrin S."/>
            <person name="Crespi M."/>
            <person name="Mangin B."/>
            <person name="Burke J.M."/>
            <person name="Salse J."/>
            <person name="Munos S."/>
            <person name="Vincourt P."/>
            <person name="Rieseberg L.H."/>
            <person name="Langlade N.B."/>
        </authorList>
    </citation>
    <scope>NUCLEOTIDE SEQUENCE [LARGE SCALE GENOMIC DNA]</scope>
    <source>
        <strain evidence="4">cv. SF193</strain>
        <tissue evidence="2">Leaves</tissue>
    </source>
</reference>
<evidence type="ECO:0000313" key="2">
    <source>
        <dbReference type="EMBL" id="KAF5812545.1"/>
    </source>
</evidence>
<dbReference type="InterPro" id="IPR001810">
    <property type="entry name" value="F-box_dom"/>
</dbReference>
<dbReference type="Gramene" id="mRNA:HanXRQr2_Chr03g0087601">
    <property type="protein sequence ID" value="mRNA:HanXRQr2_Chr03g0087601"/>
    <property type="gene ID" value="HanXRQr2_Chr03g0087601"/>
</dbReference>
<protein>
    <submittedName>
        <fullName evidence="2">F-box domain-containing protein</fullName>
    </submittedName>
    <submittedName>
        <fullName evidence="3">Putative F-box domain, Leucine-rich repeat domain, L domain-like protein</fullName>
    </submittedName>
</protein>
<dbReference type="OrthoDB" id="2242903at2759"/>
<accession>A0A251V3X3</accession>
<dbReference type="InParanoid" id="A0A251V3X3"/>
<dbReference type="OMA" id="SWGTWAE"/>
<dbReference type="SMART" id="SM00256">
    <property type="entry name" value="FBOX"/>
    <property type="match status" value="1"/>
</dbReference>
<evidence type="ECO:0000313" key="4">
    <source>
        <dbReference type="Proteomes" id="UP000215914"/>
    </source>
</evidence>
<reference evidence="3" key="2">
    <citation type="submission" date="2017-02" db="EMBL/GenBank/DDBJ databases">
        <title>Sunflower complete genome.</title>
        <authorList>
            <person name="Langlade N."/>
            <person name="Munos S."/>
        </authorList>
    </citation>
    <scope>NUCLEOTIDE SEQUENCE [LARGE SCALE GENOMIC DNA]</scope>
    <source>
        <tissue evidence="3">Leaves</tissue>
    </source>
</reference>
<organism evidence="3 4">
    <name type="scientific">Helianthus annuus</name>
    <name type="common">Common sunflower</name>
    <dbReference type="NCBI Taxonomy" id="4232"/>
    <lineage>
        <taxon>Eukaryota</taxon>
        <taxon>Viridiplantae</taxon>
        <taxon>Streptophyta</taxon>
        <taxon>Embryophyta</taxon>
        <taxon>Tracheophyta</taxon>
        <taxon>Spermatophyta</taxon>
        <taxon>Magnoliopsida</taxon>
        <taxon>eudicotyledons</taxon>
        <taxon>Gunneridae</taxon>
        <taxon>Pentapetalae</taxon>
        <taxon>asterids</taxon>
        <taxon>campanulids</taxon>
        <taxon>Asterales</taxon>
        <taxon>Asteraceae</taxon>
        <taxon>Asteroideae</taxon>
        <taxon>Heliantheae alliance</taxon>
        <taxon>Heliantheae</taxon>
        <taxon>Helianthus</taxon>
    </lineage>
</organism>
<dbReference type="InterPro" id="IPR032675">
    <property type="entry name" value="LRR_dom_sf"/>
</dbReference>
<evidence type="ECO:0000259" key="1">
    <source>
        <dbReference type="SMART" id="SM00256"/>
    </source>
</evidence>
<name>A0A251V3X3_HELAN</name>
<dbReference type="SUPFAM" id="SSF81383">
    <property type="entry name" value="F-box domain"/>
    <property type="match status" value="1"/>
</dbReference>
<gene>
    <name evidence="3" type="ORF">HannXRQ_Chr03g0060671</name>
    <name evidence="2" type="ORF">HanXRQr2_Chr03g0087601</name>
</gene>
<dbReference type="InterPro" id="IPR044809">
    <property type="entry name" value="AUF1-like"/>
</dbReference>
<dbReference type="Proteomes" id="UP000215914">
    <property type="component" value="Chromosome 3"/>
</dbReference>
<dbReference type="PANTHER" id="PTHR31215">
    <property type="entry name" value="OS05G0510400 PROTEIN-RELATED"/>
    <property type="match status" value="1"/>
</dbReference>
<dbReference type="FunCoup" id="A0A251V3X3">
    <property type="interactions" value="1423"/>
</dbReference>
<sequence>MDKLPESLLLEILSRLDNSADVARCRFASKAFNNVFPDLRSIKLLCSWRGTSGSISSSCFKKVFLDFISKLRVVESVCIGLHDATGVDPVDAEFLMEWLPRVSQTLKSLSLSDLPFAKYCHNLAELNLRSARLSLDHLNPMPMLTTLTLECTILQDHHLHQLNKCFPNLQLLKLVGITGLKDPKIHLLHLQTCHLTLYSDLSSLTLITPNLITLKIVLCGYHTAIHVEAPTLSLFHLSVDGQKHPAAFTAKKFENLKTLCLDSFYIGFLLSEFPTMKTVETLILDSRNIAPRDARDSKLTLGKVFRVFPNVSSLRINSGAWSELEACLDPQGWDIILDGSKGLKTISAYLMLVDPSLTFSYVACLLDQCVGLSVVSLLIHCGVDGTQCKSFRSKCMARWPGLKWRWGVWGKRMKDTWITDLQITEHHKSSKKLRL</sequence>
<dbReference type="EMBL" id="MNCJ02000318">
    <property type="protein sequence ID" value="KAF5812545.1"/>
    <property type="molecule type" value="Genomic_DNA"/>
</dbReference>
<dbReference type="Gene3D" id="3.80.10.10">
    <property type="entry name" value="Ribonuclease Inhibitor"/>
    <property type="match status" value="1"/>
</dbReference>
<feature type="domain" description="F-box" evidence="1">
    <location>
        <begin position="4"/>
        <end position="45"/>
    </location>
</feature>
<proteinExistence type="predicted"/>
<dbReference type="SUPFAM" id="SSF52047">
    <property type="entry name" value="RNI-like"/>
    <property type="match status" value="1"/>
</dbReference>